<feature type="transmembrane region" description="Helical" evidence="1">
    <location>
        <begin position="390"/>
        <end position="412"/>
    </location>
</feature>
<organism evidence="2 3">
    <name type="scientific">Legionella dresdenensis</name>
    <dbReference type="NCBI Taxonomy" id="450200"/>
    <lineage>
        <taxon>Bacteria</taxon>
        <taxon>Pseudomonadati</taxon>
        <taxon>Pseudomonadota</taxon>
        <taxon>Gammaproteobacteria</taxon>
        <taxon>Legionellales</taxon>
        <taxon>Legionellaceae</taxon>
        <taxon>Legionella</taxon>
    </lineage>
</organism>
<keyword evidence="1" id="KW-0472">Membrane</keyword>
<feature type="transmembrane region" description="Helical" evidence="1">
    <location>
        <begin position="236"/>
        <end position="264"/>
    </location>
</feature>
<evidence type="ECO:0000256" key="1">
    <source>
        <dbReference type="SAM" id="Phobius"/>
    </source>
</evidence>
<feature type="transmembrane region" description="Helical" evidence="1">
    <location>
        <begin position="100"/>
        <end position="118"/>
    </location>
</feature>
<feature type="transmembrane region" description="Helical" evidence="1">
    <location>
        <begin position="150"/>
        <end position="168"/>
    </location>
</feature>
<feature type="transmembrane region" description="Helical" evidence="1">
    <location>
        <begin position="38"/>
        <end position="64"/>
    </location>
</feature>
<keyword evidence="3" id="KW-1185">Reference proteome</keyword>
<dbReference type="RefSeq" id="WP_382344293.1">
    <property type="nucleotide sequence ID" value="NZ_JBHSAB010000029.1"/>
</dbReference>
<keyword evidence="1" id="KW-1133">Transmembrane helix</keyword>
<proteinExistence type="predicted"/>
<feature type="transmembrane region" description="Helical" evidence="1">
    <location>
        <begin position="276"/>
        <end position="300"/>
    </location>
</feature>
<protein>
    <submittedName>
        <fullName evidence="2">Benzoate/H(+) symporter BenE family transporter</fullName>
    </submittedName>
</protein>
<feature type="transmembrane region" description="Helical" evidence="1">
    <location>
        <begin position="124"/>
        <end position="143"/>
    </location>
</feature>
<keyword evidence="1" id="KW-0812">Transmembrane</keyword>
<feature type="transmembrane region" description="Helical" evidence="1">
    <location>
        <begin position="198"/>
        <end position="216"/>
    </location>
</feature>
<dbReference type="Pfam" id="PF03594">
    <property type="entry name" value="BenE"/>
    <property type="match status" value="1"/>
</dbReference>
<dbReference type="EMBL" id="JBHSAB010000029">
    <property type="protein sequence ID" value="MFC3909764.1"/>
    <property type="molecule type" value="Genomic_DNA"/>
</dbReference>
<dbReference type="PANTHER" id="PTHR30199">
    <property type="entry name" value="MFS FAMILY TRANSPORTER, PREDICTED SUBSTRATE BENZOATE"/>
    <property type="match status" value="1"/>
</dbReference>
<dbReference type="Proteomes" id="UP001595758">
    <property type="component" value="Unassembled WGS sequence"/>
</dbReference>
<accession>A0ABV8CHP9</accession>
<dbReference type="NCBIfam" id="TIGR00843">
    <property type="entry name" value="benE"/>
    <property type="match status" value="1"/>
</dbReference>
<feature type="transmembrane region" description="Helical" evidence="1">
    <location>
        <begin position="320"/>
        <end position="342"/>
    </location>
</feature>
<feature type="transmembrane region" description="Helical" evidence="1">
    <location>
        <begin position="349"/>
        <end position="370"/>
    </location>
</feature>
<feature type="transmembrane region" description="Helical" evidence="1">
    <location>
        <begin position="76"/>
        <end position="95"/>
    </location>
</feature>
<reference evidence="3" key="1">
    <citation type="journal article" date="2019" name="Int. J. Syst. Evol. Microbiol.">
        <title>The Global Catalogue of Microorganisms (GCM) 10K type strain sequencing project: providing services to taxonomists for standard genome sequencing and annotation.</title>
        <authorList>
            <consortium name="The Broad Institute Genomics Platform"/>
            <consortium name="The Broad Institute Genome Sequencing Center for Infectious Disease"/>
            <person name="Wu L."/>
            <person name="Ma J."/>
        </authorList>
    </citation>
    <scope>NUCLEOTIDE SEQUENCE [LARGE SCALE GENOMIC DNA]</scope>
    <source>
        <strain evidence="3">CCUG 59858</strain>
    </source>
</reference>
<sequence>MVKQCYSSPEPGTTAIRYLSLLASTCKNRFIMSKYFSIANITAGFIAVMVGFTSSAVIIFQAAAAAGATSAQVSSWLLALGVGVAFGCFFVSLYYRMPILVAWSTPGAALLVASLSGVSLPQAIGAFILSALLVVIAGATGCFARLMAHIPRSLASAMLAGILLNFGLNVFVAMQDQMLLICLMLITYLIGKRLFPRLAILMVLIVGTSIACSQNLVHIPDFHLSFAYPILVKPEFSWQVLISVGVPLFIVTMTSQMVPGFAVLHSAGYYPPVSPLVTLLGFINLLIAPFGGFSVNLAAMTAAICTSEHAEADPSRRYRATIWAGVFYLLIGIFSASLVSILTAFPKELIAGIAGIALLGTLGANLKVAVDDESQREPALITFLVSASGVNLFGVSAAFWGLLAGIIAAFFLGSLSRQLAGAPTN</sequence>
<dbReference type="InterPro" id="IPR004711">
    <property type="entry name" value="Benzoate_Transporter"/>
</dbReference>
<comment type="caution">
    <text evidence="2">The sequence shown here is derived from an EMBL/GenBank/DDBJ whole genome shotgun (WGS) entry which is preliminary data.</text>
</comment>
<name>A0ABV8CHP9_9GAMM</name>
<gene>
    <name evidence="2" type="ORF">ACFORL_11850</name>
</gene>
<dbReference type="PANTHER" id="PTHR30199:SF0">
    <property type="entry name" value="INNER MEMBRANE PROTEIN YDCO"/>
    <property type="match status" value="1"/>
</dbReference>
<evidence type="ECO:0000313" key="2">
    <source>
        <dbReference type="EMBL" id="MFC3909764.1"/>
    </source>
</evidence>
<evidence type="ECO:0000313" key="3">
    <source>
        <dbReference type="Proteomes" id="UP001595758"/>
    </source>
</evidence>